<feature type="coiled-coil region" evidence="1">
    <location>
        <begin position="187"/>
        <end position="214"/>
    </location>
</feature>
<keyword evidence="5" id="KW-1185">Reference proteome</keyword>
<evidence type="ECO:0000313" key="4">
    <source>
        <dbReference type="EMBL" id="MFD1986237.1"/>
    </source>
</evidence>
<dbReference type="RefSeq" id="WP_379103217.1">
    <property type="nucleotide sequence ID" value="NZ_JBHUGZ010000017.1"/>
</dbReference>
<dbReference type="InterPro" id="IPR027417">
    <property type="entry name" value="P-loop_NTPase"/>
</dbReference>
<feature type="region of interest" description="Disordered" evidence="2">
    <location>
        <begin position="268"/>
        <end position="288"/>
    </location>
</feature>
<evidence type="ECO:0000313" key="5">
    <source>
        <dbReference type="Proteomes" id="UP001597405"/>
    </source>
</evidence>
<dbReference type="Gene3D" id="3.40.50.300">
    <property type="entry name" value="P-loop containing nucleotide triphosphate hydrolases"/>
    <property type="match status" value="2"/>
</dbReference>
<organism evidence="4 5">
    <name type="scientific">Mesorhizobium newzealandense</name>
    <dbReference type="NCBI Taxonomy" id="1300302"/>
    <lineage>
        <taxon>Bacteria</taxon>
        <taxon>Pseudomonadati</taxon>
        <taxon>Pseudomonadota</taxon>
        <taxon>Alphaproteobacteria</taxon>
        <taxon>Hyphomicrobiales</taxon>
        <taxon>Phyllobacteriaceae</taxon>
        <taxon>Mesorhizobium</taxon>
    </lineage>
</organism>
<dbReference type="PANTHER" id="PTHR32114:SF2">
    <property type="entry name" value="ABC TRANSPORTER ABCH.3"/>
    <property type="match status" value="1"/>
</dbReference>
<gene>
    <name evidence="4" type="ORF">ACFSOZ_27710</name>
</gene>
<name>A0ABW4UFE4_9HYPH</name>
<protein>
    <submittedName>
        <fullName evidence="4">AAA family ATPase</fullName>
    </submittedName>
</protein>
<dbReference type="Pfam" id="PF13476">
    <property type="entry name" value="AAA_23"/>
    <property type="match status" value="1"/>
</dbReference>
<proteinExistence type="predicted"/>
<dbReference type="SUPFAM" id="SSF75712">
    <property type="entry name" value="Rad50 coiled-coil Zn hook"/>
    <property type="match status" value="1"/>
</dbReference>
<comment type="caution">
    <text evidence="4">The sequence shown here is derived from an EMBL/GenBank/DDBJ whole genome shotgun (WGS) entry which is preliminary data.</text>
</comment>
<keyword evidence="1" id="KW-0175">Coiled coil</keyword>
<dbReference type="EMBL" id="JBHUGZ010000017">
    <property type="protein sequence ID" value="MFD1986237.1"/>
    <property type="molecule type" value="Genomic_DNA"/>
</dbReference>
<feature type="domain" description="Rad50/SbcC-type AAA" evidence="3">
    <location>
        <begin position="9"/>
        <end position="269"/>
    </location>
</feature>
<reference evidence="5" key="1">
    <citation type="journal article" date="2019" name="Int. J. Syst. Evol. Microbiol.">
        <title>The Global Catalogue of Microorganisms (GCM) 10K type strain sequencing project: providing services to taxonomists for standard genome sequencing and annotation.</title>
        <authorList>
            <consortium name="The Broad Institute Genomics Platform"/>
            <consortium name="The Broad Institute Genome Sequencing Center for Infectious Disease"/>
            <person name="Wu L."/>
            <person name="Ma J."/>
        </authorList>
    </citation>
    <scope>NUCLEOTIDE SEQUENCE [LARGE SCALE GENOMIC DNA]</scope>
    <source>
        <strain evidence="5">CGMCC 1.16225</strain>
    </source>
</reference>
<dbReference type="SUPFAM" id="SSF52540">
    <property type="entry name" value="P-loop containing nucleoside triphosphate hydrolases"/>
    <property type="match status" value="1"/>
</dbReference>
<evidence type="ECO:0000259" key="3">
    <source>
        <dbReference type="Pfam" id="PF13476"/>
    </source>
</evidence>
<sequence length="810" mass="88995">MSDLILKSLDVTNFRSIRGHIHAPLDAKVVLLHGENGAGKTSLLSAIELALTGGVQSLASADPEYEKQLLFRSASEGSILLRTLEEKFERTFKANLNANGVESVDALDEKEAAFFRERAFLPQSLLGQLLQIYQDAGNDASSPLAQFVGKLLGLDRLDALEAGLKPLVDVRNVRKIVDGWQATENEKTRLDRLLADEQQRRDSLNEQIQSALLELTNLCSSLEFSVKVGEDTLDEVTEALGKTSDSDAFAQLTDQQRRLASINREIDEAQSATGSEALPSPTNAEDASKEFARWDAEYGPRVTSLRGTVESMLPNISMPSDLSQFADEAVKRLRTEQNQLTGRVSQARAEIARYATAQDERDVALRQRDTIDEELARLSSSAGSLGSVLAEMTSFLVDDICPVCDRNFSEVSKGSLAEHVHSKVRALSASAERLLTLGRTRGEVQVTIERLDREIESIAARRLEENVVAELDRRRASIEALIVDIEDMIETLQAGARLRAADIAARRAVSGSQSRHVSLAAARETLSAFAVSIGTTALDEGESFQAAASRLEELLSAQVARLEGRLSMRRSGATHLDNIRSAMTRRQGVDTEISSDSASWKSADLALEQAQGLRDQGLAIRSAVDKIRSAIIRREFNDRLNRLWRDLFVRLAPSEPFVPAFRIPQSSTQRLQPKLITEHRDGGEAGGTPGAMLSAGNLNTAALTLFIALHLSVPKELPWLVLDDPVQSMDDVHIAHFAALLRTLSKEHGRQVVIAVHDRQLFEYLKLELSPAFPDDSLLTLELSRGPRRDSVCLSTRLSYKEETALFVAA</sequence>
<accession>A0ABW4UFE4</accession>
<dbReference type="InterPro" id="IPR038729">
    <property type="entry name" value="Rad50/SbcC_AAA"/>
</dbReference>
<dbReference type="Proteomes" id="UP001597405">
    <property type="component" value="Unassembled WGS sequence"/>
</dbReference>
<evidence type="ECO:0000256" key="1">
    <source>
        <dbReference type="SAM" id="Coils"/>
    </source>
</evidence>
<dbReference type="PANTHER" id="PTHR32114">
    <property type="entry name" value="ABC TRANSPORTER ABCH.3"/>
    <property type="match status" value="1"/>
</dbReference>
<evidence type="ECO:0000256" key="2">
    <source>
        <dbReference type="SAM" id="MobiDB-lite"/>
    </source>
</evidence>
<feature type="compositionally biased region" description="Polar residues" evidence="2">
    <location>
        <begin position="270"/>
        <end position="285"/>
    </location>
</feature>